<dbReference type="Proteomes" id="UP001321786">
    <property type="component" value="Chromosome"/>
</dbReference>
<feature type="transmembrane region" description="Helical" evidence="10">
    <location>
        <begin position="344"/>
        <end position="363"/>
    </location>
</feature>
<dbReference type="PROSITE" id="PS50885">
    <property type="entry name" value="HAMP"/>
    <property type="match status" value="1"/>
</dbReference>
<dbReference type="EMBL" id="AP028654">
    <property type="protein sequence ID" value="BEP28531.1"/>
    <property type="molecule type" value="Genomic_DNA"/>
</dbReference>
<feature type="domain" description="Methyl-accepting transducer" evidence="11">
    <location>
        <begin position="436"/>
        <end position="693"/>
    </location>
</feature>
<dbReference type="PROSITE" id="PS50111">
    <property type="entry name" value="CHEMOTAXIS_TRANSDUC_2"/>
    <property type="match status" value="1"/>
</dbReference>
<evidence type="ECO:0000313" key="13">
    <source>
        <dbReference type="EMBL" id="BEP28531.1"/>
    </source>
</evidence>
<dbReference type="AlphaFoldDB" id="A0AAU9E1T5"/>
<dbReference type="Gene3D" id="3.30.450.20">
    <property type="entry name" value="PAS domain"/>
    <property type="match status" value="1"/>
</dbReference>
<sequence length="722" mass="79246">MKKKKISLKVLNVSIVIILLIIAIIITAGISIYGLKSNVNAITDKITTEGQKTSTEFKNTLTDVALKGTMDQMDAVRDSVRNYFRDAEIGTRIISEDSSAKQIMNSENKIETGALLKKSLVNVYEQSKGSILFIYAGYEDGGIYTATGWETDDYDPRVRPWYKDAMKNKEKLIWTTPYIDFATGALIISAAITIEDEKGNAIGVVGADISLTSVQNLLKNYKIGESGYIYAVDKKGVIFYHPADDGVEDPKAYKKIGKPVTTEVAKEYSMGNDNTTKILRYEYNGDNKVAIAVKVPELDLSLFAAYKMDELNKISNETVEKFNNLEKEVAITSNNSQKNTIRNIILMGVGLLIVLGLITIIIISKIVKPIELMTINIKELAKGKFTNKIHFSAFTSEIGEAVDGLEHLRLELSEIINNILLLSNDIGTSSVKLSKNGSELEEISEAVSLAVNEIAEGATNQAMDAEESARLMEGLSSEVNSLTDYNAEQVEEINKLDKNSLKGVKAIENLTIKSNESLDIITKTSDKTHELSDVIGTITGITDTISSIAEQTNLLALNASIEAARAGEAGKGFSVVADEIRKLAEETANATNQITEMIFKVKQTSESVVDSMGFVEKINDEQMKASIDVSSSFDDIRVSLENIVRMIDESSNKINDIDSRKELVSSKIENIVSVTEETAAASEEVSASMETQNESVKLLATLSEDLEKKIERLNGDLEKFEI</sequence>
<gene>
    <name evidence="13" type="ORF">HLPR_08620</name>
</gene>
<dbReference type="PANTHER" id="PTHR32089:SF114">
    <property type="entry name" value="METHYL-ACCEPTING CHEMOTAXIS PROTEIN MCPB"/>
    <property type="match status" value="1"/>
</dbReference>
<evidence type="ECO:0000256" key="7">
    <source>
        <dbReference type="ARBA" id="ARBA00023224"/>
    </source>
</evidence>
<dbReference type="InterPro" id="IPR004089">
    <property type="entry name" value="MCPsignal_dom"/>
</dbReference>
<evidence type="ECO:0000259" key="12">
    <source>
        <dbReference type="PROSITE" id="PS50885"/>
    </source>
</evidence>
<reference evidence="13 14" key="1">
    <citation type="submission" date="2023-08" db="EMBL/GenBank/DDBJ databases">
        <title>Helicovermis profunda gen. nov., sp. nov., a novel mesophilic, fermentative bacterium within the Bacillota from a deep-sea hydrothermal vent chimney.</title>
        <authorList>
            <person name="Miyazaki U."/>
            <person name="Mizutani D."/>
            <person name="Hashimoto Y."/>
            <person name="Tame A."/>
            <person name="Sawayama S."/>
            <person name="Miyazaki J."/>
            <person name="Takai K."/>
            <person name="Nakagawa S."/>
        </authorList>
    </citation>
    <scope>NUCLEOTIDE SEQUENCE [LARGE SCALE GENOMIC DNA]</scope>
    <source>
        <strain evidence="13 14">S502</strain>
    </source>
</reference>
<comment type="subcellular location">
    <subcellularLocation>
        <location evidence="1">Cell membrane</location>
        <topology evidence="1">Multi-pass membrane protein</topology>
    </subcellularLocation>
</comment>
<dbReference type="Pfam" id="PF00015">
    <property type="entry name" value="MCPsignal"/>
    <property type="match status" value="1"/>
</dbReference>
<evidence type="ECO:0000256" key="10">
    <source>
        <dbReference type="SAM" id="Phobius"/>
    </source>
</evidence>
<protein>
    <submittedName>
        <fullName evidence="13">Methyl-accepting chemotaxis protein</fullName>
    </submittedName>
</protein>
<dbReference type="CDD" id="cd12912">
    <property type="entry name" value="PDC2_MCP_like"/>
    <property type="match status" value="1"/>
</dbReference>
<evidence type="ECO:0000256" key="6">
    <source>
        <dbReference type="ARBA" id="ARBA00023136"/>
    </source>
</evidence>
<dbReference type="RefSeq" id="WP_338536846.1">
    <property type="nucleotide sequence ID" value="NZ_AP028654.1"/>
</dbReference>
<evidence type="ECO:0000259" key="11">
    <source>
        <dbReference type="PROSITE" id="PS50111"/>
    </source>
</evidence>
<feature type="transmembrane region" description="Helical" evidence="10">
    <location>
        <begin position="12"/>
        <end position="35"/>
    </location>
</feature>
<dbReference type="Gene3D" id="6.10.340.10">
    <property type="match status" value="1"/>
</dbReference>
<keyword evidence="5 10" id="KW-1133">Transmembrane helix</keyword>
<keyword evidence="7 9" id="KW-0807">Transducer</keyword>
<dbReference type="InterPro" id="IPR033479">
    <property type="entry name" value="dCache_1"/>
</dbReference>
<evidence type="ECO:0000256" key="5">
    <source>
        <dbReference type="ARBA" id="ARBA00022989"/>
    </source>
</evidence>
<evidence type="ECO:0000313" key="14">
    <source>
        <dbReference type="Proteomes" id="UP001321786"/>
    </source>
</evidence>
<dbReference type="InterPro" id="IPR029151">
    <property type="entry name" value="Sensor-like_sf"/>
</dbReference>
<dbReference type="InterPro" id="IPR003660">
    <property type="entry name" value="HAMP_dom"/>
</dbReference>
<dbReference type="Gene3D" id="1.10.287.950">
    <property type="entry name" value="Methyl-accepting chemotaxis protein"/>
    <property type="match status" value="1"/>
</dbReference>
<evidence type="ECO:0000256" key="8">
    <source>
        <dbReference type="ARBA" id="ARBA00029447"/>
    </source>
</evidence>
<accession>A0AAU9E1T5</accession>
<proteinExistence type="inferred from homology"/>
<dbReference type="PANTHER" id="PTHR32089">
    <property type="entry name" value="METHYL-ACCEPTING CHEMOTAXIS PROTEIN MCPB"/>
    <property type="match status" value="1"/>
</dbReference>
<dbReference type="SMART" id="SM00283">
    <property type="entry name" value="MA"/>
    <property type="match status" value="1"/>
</dbReference>
<dbReference type="GO" id="GO:0005886">
    <property type="term" value="C:plasma membrane"/>
    <property type="evidence" value="ECO:0007669"/>
    <property type="project" value="UniProtKB-SubCell"/>
</dbReference>
<keyword evidence="4 10" id="KW-0812">Transmembrane</keyword>
<evidence type="ECO:0000256" key="1">
    <source>
        <dbReference type="ARBA" id="ARBA00004651"/>
    </source>
</evidence>
<organism evidence="13 14">
    <name type="scientific">Helicovermis profundi</name>
    <dbReference type="NCBI Taxonomy" id="3065157"/>
    <lineage>
        <taxon>Bacteria</taxon>
        <taxon>Bacillati</taxon>
        <taxon>Bacillota</taxon>
        <taxon>Clostridia</taxon>
        <taxon>Helicovermis</taxon>
    </lineage>
</organism>
<dbReference type="CDD" id="cd12913">
    <property type="entry name" value="PDC1_MCP_like"/>
    <property type="match status" value="1"/>
</dbReference>
<dbReference type="GO" id="GO:0006935">
    <property type="term" value="P:chemotaxis"/>
    <property type="evidence" value="ECO:0007669"/>
    <property type="project" value="UniProtKB-KW"/>
</dbReference>
<evidence type="ECO:0000256" key="2">
    <source>
        <dbReference type="ARBA" id="ARBA00022475"/>
    </source>
</evidence>
<keyword evidence="6 10" id="KW-0472">Membrane</keyword>
<dbReference type="SUPFAM" id="SSF58104">
    <property type="entry name" value="Methyl-accepting chemotaxis protein (MCP) signaling domain"/>
    <property type="match status" value="1"/>
</dbReference>
<dbReference type="SUPFAM" id="SSF103190">
    <property type="entry name" value="Sensory domain-like"/>
    <property type="match status" value="1"/>
</dbReference>
<dbReference type="KEGG" id="hprf:HLPR_08620"/>
<evidence type="ECO:0000256" key="9">
    <source>
        <dbReference type="PROSITE-ProRule" id="PRU00284"/>
    </source>
</evidence>
<dbReference type="GO" id="GO:0007165">
    <property type="term" value="P:signal transduction"/>
    <property type="evidence" value="ECO:0007669"/>
    <property type="project" value="UniProtKB-KW"/>
</dbReference>
<keyword evidence="2" id="KW-1003">Cell membrane</keyword>
<feature type="domain" description="HAMP" evidence="12">
    <location>
        <begin position="364"/>
        <end position="417"/>
    </location>
</feature>
<evidence type="ECO:0000256" key="4">
    <source>
        <dbReference type="ARBA" id="ARBA00022692"/>
    </source>
</evidence>
<name>A0AAU9E1T5_9FIRM</name>
<comment type="similarity">
    <text evidence="8">Belongs to the methyl-accepting chemotaxis (MCP) protein family.</text>
</comment>
<evidence type="ECO:0000256" key="3">
    <source>
        <dbReference type="ARBA" id="ARBA00022500"/>
    </source>
</evidence>
<keyword evidence="14" id="KW-1185">Reference proteome</keyword>
<keyword evidence="3" id="KW-0145">Chemotaxis</keyword>
<dbReference type="Pfam" id="PF02743">
    <property type="entry name" value="dCache_1"/>
    <property type="match status" value="1"/>
</dbReference>